<organism evidence="1 2">
    <name type="scientific">Limosilactobacillus reuteri</name>
    <name type="common">Lactobacillus reuteri</name>
    <dbReference type="NCBI Taxonomy" id="1598"/>
    <lineage>
        <taxon>Bacteria</taxon>
        <taxon>Bacillati</taxon>
        <taxon>Bacillota</taxon>
        <taxon>Bacilli</taxon>
        <taxon>Lactobacillales</taxon>
        <taxon>Lactobacillaceae</taxon>
        <taxon>Limosilactobacillus</taxon>
    </lineage>
</organism>
<accession>A0A7X2G089</accession>
<proteinExistence type="predicted"/>
<comment type="caution">
    <text evidence="1">The sequence shown here is derived from an EMBL/GenBank/DDBJ whole genome shotgun (WGS) entry which is preliminary data.</text>
</comment>
<reference evidence="1 2" key="1">
    <citation type="submission" date="2019-11" db="EMBL/GenBank/DDBJ databases">
        <title>Draft genome sequence of 12 host-associated Lactobacillus reuteri rodent strains.</title>
        <authorList>
            <person name="Zhang S."/>
            <person name="Ozcam M."/>
            <person name="Van Pijkeren J.P."/>
        </authorList>
    </citation>
    <scope>NUCLEOTIDE SEQUENCE [LARGE SCALE GENOMIC DNA]</scope>
    <source>
        <strain evidence="1 2">N4I</strain>
    </source>
</reference>
<dbReference type="Proteomes" id="UP000460207">
    <property type="component" value="Unassembled WGS sequence"/>
</dbReference>
<evidence type="ECO:0000313" key="1">
    <source>
        <dbReference type="EMBL" id="MRG89093.1"/>
    </source>
</evidence>
<dbReference type="EMBL" id="WJND01000004">
    <property type="protein sequence ID" value="MRG89093.1"/>
    <property type="molecule type" value="Genomic_DNA"/>
</dbReference>
<sequence length="55" mass="6474">MAKYLYDGEEGMKIDVTPALNEIKGRLERLRKLAPYIEKFEITDEDLKFLLQVMP</sequence>
<protein>
    <submittedName>
        <fullName evidence="1">Uncharacterized protein</fullName>
    </submittedName>
</protein>
<gene>
    <name evidence="1" type="ORF">GIX76_03695</name>
</gene>
<dbReference type="AlphaFoldDB" id="A0A7X2G089"/>
<name>A0A7X2G089_LIMRT</name>
<dbReference type="RefSeq" id="WP_153703883.1">
    <property type="nucleotide sequence ID" value="NZ_CAKMAY010000014.1"/>
</dbReference>
<evidence type="ECO:0000313" key="2">
    <source>
        <dbReference type="Proteomes" id="UP000460207"/>
    </source>
</evidence>